<reference evidence="1 2" key="1">
    <citation type="submission" date="2017-12" db="EMBL/GenBank/DDBJ databases">
        <authorList>
            <person name="Pombert J.-F."/>
            <person name="Haag K.L."/>
            <person name="Ebert D."/>
        </authorList>
    </citation>
    <scope>NUCLEOTIDE SEQUENCE [LARGE SCALE GENOMIC DNA]</scope>
    <source>
        <strain evidence="1">IL-BN-2</strain>
    </source>
</reference>
<dbReference type="AlphaFoldDB" id="A0A4Q9LJX8"/>
<comment type="caution">
    <text evidence="1">The sequence shown here is derived from an EMBL/GenBank/DDBJ whole genome shotgun (WGS) entry which is preliminary data.</text>
</comment>
<accession>A0A4Q9LJX8</accession>
<evidence type="ECO:0000313" key="2">
    <source>
        <dbReference type="Proteomes" id="UP000293045"/>
    </source>
</evidence>
<dbReference type="VEuPathDB" id="MicrosporidiaDB:CWI39_0169p0030"/>
<protein>
    <submittedName>
        <fullName evidence="1">Uncharacterized protein</fullName>
    </submittedName>
</protein>
<proteinExistence type="predicted"/>
<organism evidence="1 2">
    <name type="scientific">Hamiltosporidium magnivora</name>
    <dbReference type="NCBI Taxonomy" id="148818"/>
    <lineage>
        <taxon>Eukaryota</taxon>
        <taxon>Fungi</taxon>
        <taxon>Fungi incertae sedis</taxon>
        <taxon>Microsporidia</taxon>
        <taxon>Dubosqiidae</taxon>
        <taxon>Hamiltosporidium</taxon>
    </lineage>
</organism>
<name>A0A4Q9LJX8_9MICR</name>
<dbReference type="EMBL" id="PIXR01000169">
    <property type="protein sequence ID" value="TBU08539.1"/>
    <property type="molecule type" value="Genomic_DNA"/>
</dbReference>
<dbReference type="Proteomes" id="UP000293045">
    <property type="component" value="Unassembled WGS sequence"/>
</dbReference>
<sequence length="165" mass="19306">MIVSVGKSKEHIKKRIYFEVFRIFDELSILQRDNWSKFVDNTTEELYGIWPGFQIIMKNPDILKVMGASIVCILRCLNMHFACLENNNRINSRKDYVYSDYGNYAHRCEKTVFYMIPVMKKVKSIENVFKDLKVISMGRNNLKSVEESAVQIVSDKIATGKNYKE</sequence>
<evidence type="ECO:0000313" key="1">
    <source>
        <dbReference type="EMBL" id="TBU08539.1"/>
    </source>
</evidence>
<gene>
    <name evidence="1" type="ORF">CWI39_0169p0030</name>
</gene>